<dbReference type="SUPFAM" id="SSF158472">
    <property type="entry name" value="HAMP domain-like"/>
    <property type="match status" value="1"/>
</dbReference>
<evidence type="ECO:0000256" key="5">
    <source>
        <dbReference type="ARBA" id="ARBA00022679"/>
    </source>
</evidence>
<proteinExistence type="predicted"/>
<evidence type="ECO:0000256" key="1">
    <source>
        <dbReference type="ARBA" id="ARBA00000085"/>
    </source>
</evidence>
<dbReference type="PANTHER" id="PTHR45436">
    <property type="entry name" value="SENSOR HISTIDINE KINASE YKOH"/>
    <property type="match status" value="1"/>
</dbReference>
<dbReference type="Proteomes" id="UP000758168">
    <property type="component" value="Unassembled WGS sequence"/>
</dbReference>
<dbReference type="PANTHER" id="PTHR45436:SF5">
    <property type="entry name" value="SENSOR HISTIDINE KINASE TRCS"/>
    <property type="match status" value="1"/>
</dbReference>
<keyword evidence="10 11" id="KW-0472">Membrane</keyword>
<feature type="domain" description="Histidine kinase" evidence="12">
    <location>
        <begin position="250"/>
        <end position="457"/>
    </location>
</feature>
<dbReference type="InterPro" id="IPR003594">
    <property type="entry name" value="HATPase_dom"/>
</dbReference>
<comment type="subcellular location">
    <subcellularLocation>
        <location evidence="2">Cell membrane</location>
    </subcellularLocation>
</comment>
<dbReference type="SUPFAM" id="SSF55874">
    <property type="entry name" value="ATPase domain of HSP90 chaperone/DNA topoisomerase II/histidine kinase"/>
    <property type="match status" value="1"/>
</dbReference>
<keyword evidence="15" id="KW-1185">Reference proteome</keyword>
<dbReference type="PRINTS" id="PR00344">
    <property type="entry name" value="BCTRLSENSOR"/>
</dbReference>
<dbReference type="InterPro" id="IPR005467">
    <property type="entry name" value="His_kinase_dom"/>
</dbReference>
<evidence type="ECO:0000259" key="13">
    <source>
        <dbReference type="PROSITE" id="PS50885"/>
    </source>
</evidence>
<keyword evidence="4" id="KW-0597">Phosphoprotein</keyword>
<dbReference type="Gene3D" id="3.30.565.10">
    <property type="entry name" value="Histidine kinase-like ATPase, C-terminal domain"/>
    <property type="match status" value="1"/>
</dbReference>
<comment type="caution">
    <text evidence="14">The sequence shown here is derived from an EMBL/GenBank/DDBJ whole genome shotgun (WGS) entry which is preliminary data.</text>
</comment>
<dbReference type="RefSeq" id="WP_307803927.1">
    <property type="nucleotide sequence ID" value="NZ_BAAAMH010000015.1"/>
</dbReference>
<dbReference type="Gene3D" id="1.10.287.130">
    <property type="match status" value="1"/>
</dbReference>
<dbReference type="InterPro" id="IPR003660">
    <property type="entry name" value="HAMP_dom"/>
</dbReference>
<dbReference type="EC" id="2.7.13.3" evidence="3"/>
<keyword evidence="7 14" id="KW-0418">Kinase</keyword>
<comment type="catalytic activity">
    <reaction evidence="1">
        <text>ATP + protein L-histidine = ADP + protein N-phospho-L-histidine.</text>
        <dbReference type="EC" id="2.7.13.3"/>
    </reaction>
</comment>
<dbReference type="SMART" id="SM00387">
    <property type="entry name" value="HATPase_c"/>
    <property type="match status" value="1"/>
</dbReference>
<protein>
    <recommendedName>
        <fullName evidence="3">histidine kinase</fullName>
        <ecNumber evidence="3">2.7.13.3</ecNumber>
    </recommendedName>
</protein>
<keyword evidence="9" id="KW-0902">Two-component regulatory system</keyword>
<sequence>MSGRLTPRRWSARLSLRARLIIIGVTGVGVALLAGGFAFYGALTFAVDRTLDDGALAAADEVAVLVEAGRLPSPVPVSGAQVVQVVDAQQRVVAGSATADRLTPLLRPDELARALAGEAVQVPGARAALAVPLRVRAVAAEAPDGPVSVLVALPVGDVLAVRAALRTGLLTLFPLVLVALAAVAWRVVGSTLRPVEELRAQAERISGTGRTERLRVPVADDEVHALAVTLNQMLDRLAAGRARQRSFVADAAHELRSPLTSIRTQLEVAERLGEGGQLPAELLVDVDRLGRLVEDLLLLARADADTRGPARTVPVAVRGLLEDVAERTPARVPVTVRPGADPTVLADPEELRRVVQNLLDNAVRHAGSAVELAAVVAEGRVRLVVLDDGPGLPDEERERVFERFTRRDDARSRDVGGTGLGLPIARELAARVGGAVRLEDAAPPWTLQAVVELPAAGGS</sequence>
<dbReference type="PROSITE" id="PS50885">
    <property type="entry name" value="HAMP"/>
    <property type="match status" value="1"/>
</dbReference>
<keyword evidence="5" id="KW-0808">Transferase</keyword>
<dbReference type="SMART" id="SM00388">
    <property type="entry name" value="HisKA"/>
    <property type="match status" value="1"/>
</dbReference>
<feature type="domain" description="HAMP" evidence="13">
    <location>
        <begin position="189"/>
        <end position="242"/>
    </location>
</feature>
<dbReference type="CDD" id="cd06225">
    <property type="entry name" value="HAMP"/>
    <property type="match status" value="1"/>
</dbReference>
<evidence type="ECO:0000256" key="7">
    <source>
        <dbReference type="ARBA" id="ARBA00022777"/>
    </source>
</evidence>
<reference evidence="14 15" key="1">
    <citation type="submission" date="2021-03" db="EMBL/GenBank/DDBJ databases">
        <title>Sequencing the genomes of 1000 actinobacteria strains.</title>
        <authorList>
            <person name="Klenk H.-P."/>
        </authorList>
    </citation>
    <scope>NUCLEOTIDE SEQUENCE [LARGE SCALE GENOMIC DNA]</scope>
    <source>
        <strain evidence="14 15">DSM 12936</strain>
    </source>
</reference>
<dbReference type="CDD" id="cd00075">
    <property type="entry name" value="HATPase"/>
    <property type="match status" value="1"/>
</dbReference>
<dbReference type="PROSITE" id="PS50109">
    <property type="entry name" value="HIS_KIN"/>
    <property type="match status" value="1"/>
</dbReference>
<keyword evidence="6 11" id="KW-0812">Transmembrane</keyword>
<dbReference type="Pfam" id="PF00512">
    <property type="entry name" value="HisKA"/>
    <property type="match status" value="1"/>
</dbReference>
<evidence type="ECO:0000256" key="6">
    <source>
        <dbReference type="ARBA" id="ARBA00022692"/>
    </source>
</evidence>
<evidence type="ECO:0000256" key="10">
    <source>
        <dbReference type="ARBA" id="ARBA00023136"/>
    </source>
</evidence>
<evidence type="ECO:0000256" key="4">
    <source>
        <dbReference type="ARBA" id="ARBA00022553"/>
    </source>
</evidence>
<dbReference type="EMBL" id="JAGIOB010000001">
    <property type="protein sequence ID" value="MBP2416512.1"/>
    <property type="molecule type" value="Genomic_DNA"/>
</dbReference>
<keyword evidence="8 11" id="KW-1133">Transmembrane helix</keyword>
<evidence type="ECO:0000256" key="11">
    <source>
        <dbReference type="SAM" id="Phobius"/>
    </source>
</evidence>
<evidence type="ECO:0000256" key="3">
    <source>
        <dbReference type="ARBA" id="ARBA00012438"/>
    </source>
</evidence>
<organism evidence="14 15">
    <name type="scientific">Microlunatus capsulatus</name>
    <dbReference type="NCBI Taxonomy" id="99117"/>
    <lineage>
        <taxon>Bacteria</taxon>
        <taxon>Bacillati</taxon>
        <taxon>Actinomycetota</taxon>
        <taxon>Actinomycetes</taxon>
        <taxon>Propionibacteriales</taxon>
        <taxon>Propionibacteriaceae</taxon>
        <taxon>Microlunatus</taxon>
    </lineage>
</organism>
<evidence type="ECO:0000313" key="14">
    <source>
        <dbReference type="EMBL" id="MBP2416512.1"/>
    </source>
</evidence>
<dbReference type="InterPro" id="IPR050428">
    <property type="entry name" value="TCS_sensor_his_kinase"/>
</dbReference>
<name>A0ABS4Z643_9ACTN</name>
<dbReference type="InterPro" id="IPR003661">
    <property type="entry name" value="HisK_dim/P_dom"/>
</dbReference>
<evidence type="ECO:0000256" key="2">
    <source>
        <dbReference type="ARBA" id="ARBA00004236"/>
    </source>
</evidence>
<feature type="transmembrane region" description="Helical" evidence="11">
    <location>
        <begin position="20"/>
        <end position="43"/>
    </location>
</feature>
<dbReference type="GO" id="GO:0016301">
    <property type="term" value="F:kinase activity"/>
    <property type="evidence" value="ECO:0007669"/>
    <property type="project" value="UniProtKB-KW"/>
</dbReference>
<evidence type="ECO:0000313" key="15">
    <source>
        <dbReference type="Proteomes" id="UP000758168"/>
    </source>
</evidence>
<accession>A0ABS4Z643</accession>
<dbReference type="SMART" id="SM00304">
    <property type="entry name" value="HAMP"/>
    <property type="match status" value="1"/>
</dbReference>
<evidence type="ECO:0000256" key="8">
    <source>
        <dbReference type="ARBA" id="ARBA00022989"/>
    </source>
</evidence>
<evidence type="ECO:0000259" key="12">
    <source>
        <dbReference type="PROSITE" id="PS50109"/>
    </source>
</evidence>
<dbReference type="CDD" id="cd00082">
    <property type="entry name" value="HisKA"/>
    <property type="match status" value="1"/>
</dbReference>
<dbReference type="Pfam" id="PF02518">
    <property type="entry name" value="HATPase_c"/>
    <property type="match status" value="1"/>
</dbReference>
<dbReference type="InterPro" id="IPR036890">
    <property type="entry name" value="HATPase_C_sf"/>
</dbReference>
<dbReference type="InterPro" id="IPR036097">
    <property type="entry name" value="HisK_dim/P_sf"/>
</dbReference>
<dbReference type="SUPFAM" id="SSF47384">
    <property type="entry name" value="Homodimeric domain of signal transducing histidine kinase"/>
    <property type="match status" value="1"/>
</dbReference>
<gene>
    <name evidence="14" type="ORF">JOF54_001434</name>
</gene>
<dbReference type="InterPro" id="IPR004358">
    <property type="entry name" value="Sig_transdc_His_kin-like_C"/>
</dbReference>
<evidence type="ECO:0000256" key="9">
    <source>
        <dbReference type="ARBA" id="ARBA00023012"/>
    </source>
</evidence>
<dbReference type="Pfam" id="PF00672">
    <property type="entry name" value="HAMP"/>
    <property type="match status" value="1"/>
</dbReference>